<reference evidence="1 2" key="1">
    <citation type="submission" date="2024-09" db="EMBL/GenBank/DDBJ databases">
        <title>Rethinking Asexuality: The Enigmatic Case of Functional Sexual Genes in Lepraria (Stereocaulaceae).</title>
        <authorList>
            <person name="Doellman M."/>
            <person name="Sun Y."/>
            <person name="Barcenas-Pena A."/>
            <person name="Lumbsch H.T."/>
            <person name="Grewe F."/>
        </authorList>
    </citation>
    <scope>NUCLEOTIDE SEQUENCE [LARGE SCALE GENOMIC DNA]</scope>
    <source>
        <strain evidence="1 2">Mercado 3170</strain>
    </source>
</reference>
<comment type="caution">
    <text evidence="1">The sequence shown here is derived from an EMBL/GenBank/DDBJ whole genome shotgun (WGS) entry which is preliminary data.</text>
</comment>
<keyword evidence="2" id="KW-1185">Reference proteome</keyword>
<sequence>MLENESGNRQGKFGSRKEKLQTTAFSLSSAYDRNDIAKMLQDSGSVLSLTLGEVNGKSVNAIWKPGSELKVPLRRAFSQLEIGKPSKNSEGLFQSPNQI</sequence>
<accession>A0ABR4A0Y6</accession>
<name>A0ABR4A0Y6_9LECA</name>
<evidence type="ECO:0000313" key="2">
    <source>
        <dbReference type="Proteomes" id="UP001590950"/>
    </source>
</evidence>
<proteinExistence type="predicted"/>
<dbReference type="Proteomes" id="UP001590950">
    <property type="component" value="Unassembled WGS sequence"/>
</dbReference>
<gene>
    <name evidence="1" type="ORF">N7G274_008488</name>
</gene>
<organism evidence="1 2">
    <name type="scientific">Stereocaulon virgatum</name>
    <dbReference type="NCBI Taxonomy" id="373712"/>
    <lineage>
        <taxon>Eukaryota</taxon>
        <taxon>Fungi</taxon>
        <taxon>Dikarya</taxon>
        <taxon>Ascomycota</taxon>
        <taxon>Pezizomycotina</taxon>
        <taxon>Lecanoromycetes</taxon>
        <taxon>OSLEUM clade</taxon>
        <taxon>Lecanoromycetidae</taxon>
        <taxon>Lecanorales</taxon>
        <taxon>Lecanorineae</taxon>
        <taxon>Stereocaulaceae</taxon>
        <taxon>Stereocaulon</taxon>
    </lineage>
</organism>
<dbReference type="EMBL" id="JBEFKJ010000030">
    <property type="protein sequence ID" value="KAL2038730.1"/>
    <property type="molecule type" value="Genomic_DNA"/>
</dbReference>
<protein>
    <submittedName>
        <fullName evidence="1">Uncharacterized protein</fullName>
    </submittedName>
</protein>
<evidence type="ECO:0000313" key="1">
    <source>
        <dbReference type="EMBL" id="KAL2038730.1"/>
    </source>
</evidence>